<comment type="subcellular location">
    <subcellularLocation>
        <location evidence="1 9">Cell inner membrane</location>
        <topology evidence="1 9">Multi-pass membrane protein</topology>
    </subcellularLocation>
</comment>
<protein>
    <recommendedName>
        <fullName evidence="9">TRAP transporter small permease protein</fullName>
    </recommendedName>
</protein>
<keyword evidence="3" id="KW-1003">Cell membrane</keyword>
<accession>A0AAU7KEY7</accession>
<dbReference type="InterPro" id="IPR055348">
    <property type="entry name" value="DctQ"/>
</dbReference>
<feature type="transmembrane region" description="Helical" evidence="9">
    <location>
        <begin position="49"/>
        <end position="71"/>
    </location>
</feature>
<dbReference type="InterPro" id="IPR007387">
    <property type="entry name" value="TRAP_DctQ"/>
</dbReference>
<proteinExistence type="inferred from homology"/>
<evidence type="ECO:0000256" key="2">
    <source>
        <dbReference type="ARBA" id="ARBA00022448"/>
    </source>
</evidence>
<keyword evidence="6 9" id="KW-1133">Transmembrane helix</keyword>
<evidence type="ECO:0000256" key="10">
    <source>
        <dbReference type="SAM" id="MobiDB-lite"/>
    </source>
</evidence>
<organism evidence="12">
    <name type="scientific">Halomonas sp. RT37</name>
    <dbReference type="NCBI Taxonomy" id="2950872"/>
    <lineage>
        <taxon>Bacteria</taxon>
        <taxon>Pseudomonadati</taxon>
        <taxon>Pseudomonadota</taxon>
        <taxon>Gammaproteobacteria</taxon>
        <taxon>Oceanospirillales</taxon>
        <taxon>Halomonadaceae</taxon>
        <taxon>Halomonas</taxon>
    </lineage>
</organism>
<feature type="region of interest" description="Disordered" evidence="10">
    <location>
        <begin position="169"/>
        <end position="191"/>
    </location>
</feature>
<evidence type="ECO:0000256" key="5">
    <source>
        <dbReference type="ARBA" id="ARBA00022692"/>
    </source>
</evidence>
<feature type="domain" description="Tripartite ATP-independent periplasmic transporters DctQ component" evidence="11">
    <location>
        <begin position="30"/>
        <end position="161"/>
    </location>
</feature>
<reference evidence="12" key="1">
    <citation type="submission" date="2022-06" db="EMBL/GenBank/DDBJ databases">
        <title>A novel DMS-producing enzyme.</title>
        <authorList>
            <person name="Zhang Y."/>
        </authorList>
    </citation>
    <scope>NUCLEOTIDE SEQUENCE</scope>
    <source>
        <strain evidence="12">RT37</strain>
    </source>
</reference>
<feature type="transmembrane region" description="Helical" evidence="9">
    <location>
        <begin position="92"/>
        <end position="115"/>
    </location>
</feature>
<evidence type="ECO:0000256" key="3">
    <source>
        <dbReference type="ARBA" id="ARBA00022475"/>
    </source>
</evidence>
<dbReference type="PANTHER" id="PTHR35011:SF4">
    <property type="entry name" value="SLL1102 PROTEIN"/>
    <property type="match status" value="1"/>
</dbReference>
<keyword evidence="4 9" id="KW-0997">Cell inner membrane</keyword>
<comment type="subunit">
    <text evidence="9">The complex comprises the extracytoplasmic solute receptor protein and the two transmembrane proteins.</text>
</comment>
<evidence type="ECO:0000256" key="9">
    <source>
        <dbReference type="RuleBase" id="RU369079"/>
    </source>
</evidence>
<evidence type="ECO:0000256" key="4">
    <source>
        <dbReference type="ARBA" id="ARBA00022519"/>
    </source>
</evidence>
<dbReference type="GO" id="GO:0005886">
    <property type="term" value="C:plasma membrane"/>
    <property type="evidence" value="ECO:0007669"/>
    <property type="project" value="UniProtKB-SubCell"/>
</dbReference>
<evidence type="ECO:0000256" key="6">
    <source>
        <dbReference type="ARBA" id="ARBA00022989"/>
    </source>
</evidence>
<evidence type="ECO:0000256" key="7">
    <source>
        <dbReference type="ARBA" id="ARBA00023136"/>
    </source>
</evidence>
<gene>
    <name evidence="12" type="ORF">NFG58_16660</name>
</gene>
<keyword evidence="2 9" id="KW-0813">Transport</keyword>
<keyword evidence="7 9" id="KW-0472">Membrane</keyword>
<name>A0AAU7KEY7_9GAMM</name>
<dbReference type="GO" id="GO:0022857">
    <property type="term" value="F:transmembrane transporter activity"/>
    <property type="evidence" value="ECO:0007669"/>
    <property type="project" value="UniProtKB-UniRule"/>
</dbReference>
<evidence type="ECO:0000259" key="11">
    <source>
        <dbReference type="Pfam" id="PF04290"/>
    </source>
</evidence>
<keyword evidence="5 9" id="KW-0812">Transmembrane</keyword>
<dbReference type="Pfam" id="PF04290">
    <property type="entry name" value="DctQ"/>
    <property type="match status" value="1"/>
</dbReference>
<evidence type="ECO:0000256" key="8">
    <source>
        <dbReference type="ARBA" id="ARBA00038436"/>
    </source>
</evidence>
<dbReference type="PANTHER" id="PTHR35011">
    <property type="entry name" value="2,3-DIKETO-L-GULONATE TRAP TRANSPORTER SMALL PERMEASE PROTEIN YIAM"/>
    <property type="match status" value="1"/>
</dbReference>
<feature type="transmembrane region" description="Helical" evidence="9">
    <location>
        <begin position="135"/>
        <end position="158"/>
    </location>
</feature>
<evidence type="ECO:0000256" key="1">
    <source>
        <dbReference type="ARBA" id="ARBA00004429"/>
    </source>
</evidence>
<dbReference type="AlphaFoldDB" id="A0AAU7KEY7"/>
<comment type="similarity">
    <text evidence="8 9">Belongs to the TRAP transporter small permease family.</text>
</comment>
<sequence>MPAAIRLYVRYVDRFNRRIGRIVMYLIFVMIGVLLYASLSRTLFDRPLIWGVEVSQFLMVAYFLLGGAYSMQLDDHVRMDLFYTRLSPRAKAMSDILTMLLLLVFLATLLAGGISSTSYAIKYGETNYSSWAPPLAPIKIIMTLGVALMLAQCLSTLFKDIAVLRGHPLEQTEGEKDGREEQDRKDGEGDQ</sequence>
<evidence type="ECO:0000313" key="12">
    <source>
        <dbReference type="EMBL" id="XBO70236.1"/>
    </source>
</evidence>
<dbReference type="EMBL" id="CP098827">
    <property type="protein sequence ID" value="XBO70236.1"/>
    <property type="molecule type" value="Genomic_DNA"/>
</dbReference>
<comment type="function">
    <text evidence="9">Part of the tripartite ATP-independent periplasmic (TRAP) transport system.</text>
</comment>
<feature type="transmembrane region" description="Helical" evidence="9">
    <location>
        <begin position="20"/>
        <end position="37"/>
    </location>
</feature>
<dbReference type="RefSeq" id="WP_348827008.1">
    <property type="nucleotide sequence ID" value="NZ_CP098827.1"/>
</dbReference>